<proteinExistence type="predicted"/>
<evidence type="ECO:0000313" key="2">
    <source>
        <dbReference type="EMBL" id="PJE59989.1"/>
    </source>
</evidence>
<sequence>MGCARGVGAFCRDKKGRGPGRAEAQPGPSLGIRPVSPADTCGVGRGRGSLLPLTALKFKLF</sequence>
<evidence type="ECO:0000313" key="3">
    <source>
        <dbReference type="Proteomes" id="UP000231086"/>
    </source>
</evidence>
<reference evidence="3" key="1">
    <citation type="submission" date="2017-09" db="EMBL/GenBank/DDBJ databases">
        <title>Depth-based differentiation of microbial function through sediment-hosted aquifers and enrichment of novel symbionts in the deep terrestrial subsurface.</title>
        <authorList>
            <person name="Probst A.J."/>
            <person name="Ladd B."/>
            <person name="Jarett J.K."/>
            <person name="Geller-Mcgrath D.E."/>
            <person name="Sieber C.M.K."/>
            <person name="Emerson J.B."/>
            <person name="Anantharaman K."/>
            <person name="Thomas B.C."/>
            <person name="Malmstrom R."/>
            <person name="Stieglmeier M."/>
            <person name="Klingl A."/>
            <person name="Woyke T."/>
            <person name="Ryan C.M."/>
            <person name="Banfield J.F."/>
        </authorList>
    </citation>
    <scope>NUCLEOTIDE SEQUENCE [LARGE SCALE GENOMIC DNA]</scope>
</reference>
<protein>
    <submittedName>
        <fullName evidence="2">Uncharacterized protein</fullName>
    </submittedName>
</protein>
<accession>A0A2M8KJ95</accession>
<gene>
    <name evidence="2" type="ORF">COU85_00620</name>
</gene>
<name>A0A2M8KJ95_9BACT</name>
<dbReference type="Proteomes" id="UP000231086">
    <property type="component" value="Unassembled WGS sequence"/>
</dbReference>
<evidence type="ECO:0000256" key="1">
    <source>
        <dbReference type="SAM" id="MobiDB-lite"/>
    </source>
</evidence>
<dbReference type="EMBL" id="PFEA01000014">
    <property type="protein sequence ID" value="PJE59989.1"/>
    <property type="molecule type" value="Genomic_DNA"/>
</dbReference>
<organism evidence="2 3">
    <name type="scientific">Candidatus Portnoybacteria bacterium CG10_big_fil_rev_8_21_14_0_10_44_7</name>
    <dbReference type="NCBI Taxonomy" id="1974816"/>
    <lineage>
        <taxon>Bacteria</taxon>
        <taxon>Candidatus Portnoyibacteriota</taxon>
    </lineage>
</organism>
<comment type="caution">
    <text evidence="2">The sequence shown here is derived from an EMBL/GenBank/DDBJ whole genome shotgun (WGS) entry which is preliminary data.</text>
</comment>
<feature type="region of interest" description="Disordered" evidence="1">
    <location>
        <begin position="1"/>
        <end position="37"/>
    </location>
</feature>
<dbReference type="AlphaFoldDB" id="A0A2M8KJ95"/>